<evidence type="ECO:0000313" key="1">
    <source>
        <dbReference type="EMBL" id="GLK49342.1"/>
    </source>
</evidence>
<reference evidence="1" key="1">
    <citation type="journal article" date="2014" name="Int. J. Syst. Evol. Microbiol.">
        <title>Complete genome of a new Firmicutes species belonging to the dominant human colonic microbiota ('Ruminococcus bicirculans') reveals two chromosomes and a selective capacity to utilize plant glucans.</title>
        <authorList>
            <consortium name="NISC Comparative Sequencing Program"/>
            <person name="Wegmann U."/>
            <person name="Louis P."/>
            <person name="Goesmann A."/>
            <person name="Henrissat B."/>
            <person name="Duncan S.H."/>
            <person name="Flint H.J."/>
        </authorList>
    </citation>
    <scope>NUCLEOTIDE SEQUENCE</scope>
    <source>
        <strain evidence="1">VKM B-1499</strain>
    </source>
</reference>
<protein>
    <submittedName>
        <fullName evidence="1">Uncharacterized protein</fullName>
    </submittedName>
</protein>
<name>A0ABQ5T979_9CAUL</name>
<proteinExistence type="predicted"/>
<dbReference type="Proteomes" id="UP001143509">
    <property type="component" value="Unassembled WGS sequence"/>
</dbReference>
<accession>A0ABQ5T979</accession>
<reference evidence="1" key="2">
    <citation type="submission" date="2023-01" db="EMBL/GenBank/DDBJ databases">
        <authorList>
            <person name="Sun Q."/>
            <person name="Evtushenko L."/>
        </authorList>
    </citation>
    <scope>NUCLEOTIDE SEQUENCE</scope>
    <source>
        <strain evidence="1">VKM B-1499</strain>
    </source>
</reference>
<evidence type="ECO:0000313" key="2">
    <source>
        <dbReference type="Proteomes" id="UP001143509"/>
    </source>
</evidence>
<dbReference type="EMBL" id="BSFD01000009">
    <property type="protein sequence ID" value="GLK49342.1"/>
    <property type="molecule type" value="Genomic_DNA"/>
</dbReference>
<sequence>MQSFKQVRIFQVPTAAVSGWRAQIAEACARAGWEYAEIQAGETLDDFNDNSVVVGWFSDTGDARAHWIVHTASPSHVLDLLINDGFDEREAVYHAGLRLAIASTVAERGAAVAYQSDPSLKIPGLGHVEAVGEGSSACANPRAAAFALYDRLPTLPGTRVAWGVDMFTYEKDTQGDDRRIELLGRRRLLFNGPNIALPPGVWVAKARFKIEPQDLADLFIEWGHGADAVYLRHEFVRAGKYELTLSRTWTKVEPADFRISIMTSALAGWLELDEVIVERAPDN</sequence>
<keyword evidence="2" id="KW-1185">Reference proteome</keyword>
<organism evidence="1 2">
    <name type="scientific">Brevundimonas intermedia</name>
    <dbReference type="NCBI Taxonomy" id="74315"/>
    <lineage>
        <taxon>Bacteria</taxon>
        <taxon>Pseudomonadati</taxon>
        <taxon>Pseudomonadota</taxon>
        <taxon>Alphaproteobacteria</taxon>
        <taxon>Caulobacterales</taxon>
        <taxon>Caulobacteraceae</taxon>
        <taxon>Brevundimonas</taxon>
    </lineage>
</organism>
<comment type="caution">
    <text evidence="1">The sequence shown here is derived from an EMBL/GenBank/DDBJ whole genome shotgun (WGS) entry which is preliminary data.</text>
</comment>
<gene>
    <name evidence="1" type="ORF">GCM10017620_23150</name>
</gene>